<feature type="transmembrane region" description="Helical" evidence="7">
    <location>
        <begin position="183"/>
        <end position="211"/>
    </location>
</feature>
<comment type="caution">
    <text evidence="9">The sequence shown here is derived from an EMBL/GenBank/DDBJ whole genome shotgun (WGS) entry which is preliminary data.</text>
</comment>
<organism evidence="9 10">
    <name type="scientific">Paenibacillus antibioticophila</name>
    <dbReference type="NCBI Taxonomy" id="1274374"/>
    <lineage>
        <taxon>Bacteria</taxon>
        <taxon>Bacillati</taxon>
        <taxon>Bacillota</taxon>
        <taxon>Bacilli</taxon>
        <taxon>Bacillales</taxon>
        <taxon>Paenibacillaceae</taxon>
        <taxon>Paenibacillus</taxon>
    </lineage>
</organism>
<dbReference type="EMBL" id="BORR01000001">
    <property type="protein sequence ID" value="GIO35569.1"/>
    <property type="molecule type" value="Genomic_DNA"/>
</dbReference>
<feature type="transmembrane region" description="Helical" evidence="7">
    <location>
        <begin position="232"/>
        <end position="253"/>
    </location>
</feature>
<dbReference type="Pfam" id="PF00528">
    <property type="entry name" value="BPD_transp_1"/>
    <property type="match status" value="1"/>
</dbReference>
<feature type="transmembrane region" description="Helical" evidence="7">
    <location>
        <begin position="348"/>
        <end position="371"/>
    </location>
</feature>
<dbReference type="Gene3D" id="1.10.3720.10">
    <property type="entry name" value="MetI-like"/>
    <property type="match status" value="1"/>
</dbReference>
<evidence type="ECO:0000313" key="10">
    <source>
        <dbReference type="Proteomes" id="UP000681162"/>
    </source>
</evidence>
<evidence type="ECO:0000256" key="5">
    <source>
        <dbReference type="ARBA" id="ARBA00022989"/>
    </source>
</evidence>
<dbReference type="InterPro" id="IPR035906">
    <property type="entry name" value="MetI-like_sf"/>
</dbReference>
<dbReference type="InterPro" id="IPR050366">
    <property type="entry name" value="BP-dependent_transpt_permease"/>
</dbReference>
<feature type="transmembrane region" description="Helical" evidence="7">
    <location>
        <begin position="21"/>
        <end position="45"/>
    </location>
</feature>
<evidence type="ECO:0000313" key="9">
    <source>
        <dbReference type="EMBL" id="GIO35569.1"/>
    </source>
</evidence>
<evidence type="ECO:0000256" key="1">
    <source>
        <dbReference type="ARBA" id="ARBA00004651"/>
    </source>
</evidence>
<feature type="transmembrane region" description="Helical" evidence="7">
    <location>
        <begin position="470"/>
        <end position="488"/>
    </location>
</feature>
<dbReference type="CDD" id="cd06261">
    <property type="entry name" value="TM_PBP2"/>
    <property type="match status" value="1"/>
</dbReference>
<keyword evidence="5 7" id="KW-1133">Transmembrane helix</keyword>
<name>A0A919XMM4_9BACL</name>
<feature type="transmembrane region" description="Helical" evidence="7">
    <location>
        <begin position="301"/>
        <end position="327"/>
    </location>
</feature>
<keyword evidence="2 7" id="KW-0813">Transport</keyword>
<evidence type="ECO:0000256" key="6">
    <source>
        <dbReference type="ARBA" id="ARBA00023136"/>
    </source>
</evidence>
<keyword evidence="3" id="KW-1003">Cell membrane</keyword>
<keyword evidence="4 7" id="KW-0812">Transmembrane</keyword>
<dbReference type="GO" id="GO:0055085">
    <property type="term" value="P:transmembrane transport"/>
    <property type="evidence" value="ECO:0007669"/>
    <property type="project" value="InterPro"/>
</dbReference>
<dbReference type="RefSeq" id="WP_212937971.1">
    <property type="nucleotide sequence ID" value="NZ_BORR01000001.1"/>
</dbReference>
<evidence type="ECO:0000256" key="2">
    <source>
        <dbReference type="ARBA" id="ARBA00022448"/>
    </source>
</evidence>
<keyword evidence="10" id="KW-1185">Reference proteome</keyword>
<reference evidence="9 10" key="1">
    <citation type="submission" date="2021-03" db="EMBL/GenBank/DDBJ databases">
        <title>Antimicrobial resistance genes in bacteria isolated from Japanese honey, and their potential for conferring macrolide and lincosamide resistance in the American foulbrood pathogen Paenibacillus larvae.</title>
        <authorList>
            <person name="Okamoto M."/>
            <person name="Kumagai M."/>
            <person name="Kanamori H."/>
            <person name="Takamatsu D."/>
        </authorList>
    </citation>
    <scope>NUCLEOTIDE SEQUENCE [LARGE SCALE GENOMIC DNA]</scope>
    <source>
        <strain evidence="9 10">J41TS12</strain>
    </source>
</reference>
<dbReference type="SUPFAM" id="SSF161098">
    <property type="entry name" value="MetI-like"/>
    <property type="match status" value="1"/>
</dbReference>
<dbReference type="PANTHER" id="PTHR43386:SF1">
    <property type="entry name" value="D,D-DIPEPTIDE TRANSPORT SYSTEM PERMEASE PROTEIN DDPC-RELATED"/>
    <property type="match status" value="1"/>
</dbReference>
<dbReference type="InterPro" id="IPR000515">
    <property type="entry name" value="MetI-like"/>
</dbReference>
<comment type="similarity">
    <text evidence="7">Belongs to the binding-protein-dependent transport system permease family.</text>
</comment>
<dbReference type="GO" id="GO:0005886">
    <property type="term" value="C:plasma membrane"/>
    <property type="evidence" value="ECO:0007669"/>
    <property type="project" value="UniProtKB-SubCell"/>
</dbReference>
<dbReference type="Proteomes" id="UP000681162">
    <property type="component" value="Unassembled WGS sequence"/>
</dbReference>
<gene>
    <name evidence="9" type="ORF">J41TS12_04300</name>
</gene>
<evidence type="ECO:0000256" key="4">
    <source>
        <dbReference type="ARBA" id="ARBA00022692"/>
    </source>
</evidence>
<feature type="transmembrane region" description="Helical" evidence="7">
    <location>
        <begin position="125"/>
        <end position="143"/>
    </location>
</feature>
<proteinExistence type="inferred from homology"/>
<keyword evidence="6 7" id="KW-0472">Membrane</keyword>
<feature type="domain" description="ABC transmembrane type-1" evidence="8">
    <location>
        <begin position="299"/>
        <end position="488"/>
    </location>
</feature>
<evidence type="ECO:0000256" key="7">
    <source>
        <dbReference type="RuleBase" id="RU363032"/>
    </source>
</evidence>
<evidence type="ECO:0000259" key="8">
    <source>
        <dbReference type="PROSITE" id="PS50928"/>
    </source>
</evidence>
<dbReference type="AlphaFoldDB" id="A0A919XMM4"/>
<accession>A0A919XMM4</accession>
<feature type="transmembrane region" description="Helical" evidence="7">
    <location>
        <begin position="150"/>
        <end position="171"/>
    </location>
</feature>
<feature type="transmembrane region" description="Helical" evidence="7">
    <location>
        <begin position="92"/>
        <end position="113"/>
    </location>
</feature>
<sequence>MAVHSLRKSDIQFRLRSHSEYMQASFAALASAGLAVILLASAYSGDGFNQLLAYAGYAYCGFTLLQAFIWYRIRQDLIRSGSISPYVRLLGYPMMLSFATGNVFAAAAAFHLVKQKKHTAYTLSVYALLSTLLVIAVTALNMLKPYVANGFILGALLLLLAAGLQLISLLLASRLDEGRLNPYLMWTIIILQCIAAVSGNLFSLFAGILLLAKLRNKGYSAGSRFGEVLERISHNMAAMLGLLFVSVLLSLSITSVLTFDYSLAIDNNYSAILQSPSAQYPLGTDNFGRDLYTRIVLGARISLFVGFLSTAIPLVIGGMLGALSGYYGKRLDNWIMRSLDILYAIPGILLAIAIIAAFGAGTMNLILALSVGSIPSYARTMRANVLQVSTLEYVQAARAFGSSDWVILTKHILPNAAAPMIVQCTLTIGTAVISTSSLSFLGLGVEPHIPEWGNILKLGSAYLETHSFTAIYPGLAIILLVLSFNFLGDGLRDALDPKISRN</sequence>
<dbReference type="PROSITE" id="PS50928">
    <property type="entry name" value="ABC_TM1"/>
    <property type="match status" value="1"/>
</dbReference>
<protein>
    <recommendedName>
        <fullName evidence="8">ABC transmembrane type-1 domain-containing protein</fullName>
    </recommendedName>
</protein>
<evidence type="ECO:0000256" key="3">
    <source>
        <dbReference type="ARBA" id="ARBA00022475"/>
    </source>
</evidence>
<feature type="transmembrane region" description="Helical" evidence="7">
    <location>
        <begin position="51"/>
        <end position="71"/>
    </location>
</feature>
<dbReference type="PANTHER" id="PTHR43386">
    <property type="entry name" value="OLIGOPEPTIDE TRANSPORT SYSTEM PERMEASE PROTEIN APPC"/>
    <property type="match status" value="1"/>
</dbReference>
<comment type="subcellular location">
    <subcellularLocation>
        <location evidence="1 7">Cell membrane</location>
        <topology evidence="1 7">Multi-pass membrane protein</topology>
    </subcellularLocation>
</comment>